<dbReference type="InterPro" id="IPR001245">
    <property type="entry name" value="Ser-Thr/Tyr_kinase_cat_dom"/>
</dbReference>
<dbReference type="AlphaFoldDB" id="A0A517VXT8"/>
<proteinExistence type="inferred from homology"/>
<dbReference type="Gene3D" id="3.30.200.20">
    <property type="entry name" value="Phosphorylase Kinase, domain 1"/>
    <property type="match status" value="1"/>
</dbReference>
<dbReference type="EC" id="2.7.11.1" evidence="15"/>
<dbReference type="GO" id="GO:0004674">
    <property type="term" value="F:protein serine/threonine kinase activity"/>
    <property type="evidence" value="ECO:0007669"/>
    <property type="project" value="UniProtKB-KW"/>
</dbReference>
<evidence type="ECO:0000313" key="16">
    <source>
        <dbReference type="Proteomes" id="UP000318704"/>
    </source>
</evidence>
<dbReference type="InterPro" id="IPR011990">
    <property type="entry name" value="TPR-like_helical_dom_sf"/>
</dbReference>
<dbReference type="PROSITE" id="PS00108">
    <property type="entry name" value="PROTEIN_KINASE_ST"/>
    <property type="match status" value="1"/>
</dbReference>
<accession>A0A517VXT8</accession>
<dbReference type="PROSITE" id="PS50005">
    <property type="entry name" value="TPR"/>
    <property type="match status" value="1"/>
</dbReference>
<dbReference type="SMART" id="SM00028">
    <property type="entry name" value="TPR"/>
    <property type="match status" value="3"/>
</dbReference>
<feature type="binding site" evidence="11">
    <location>
        <position position="118"/>
    </location>
    <ligand>
        <name>ATP</name>
        <dbReference type="ChEBI" id="CHEBI:30616"/>
    </ligand>
</feature>
<keyword evidence="5 15" id="KW-0808">Transferase</keyword>
<dbReference type="PROSITE" id="PS00107">
    <property type="entry name" value="PROTEIN_KINASE_ATP"/>
    <property type="match status" value="1"/>
</dbReference>
<dbReference type="InterPro" id="IPR019734">
    <property type="entry name" value="TPR_rpt"/>
</dbReference>
<dbReference type="KEGG" id="gaw:V144x_32930"/>
<dbReference type="InterPro" id="IPR000719">
    <property type="entry name" value="Prot_kinase_dom"/>
</dbReference>
<dbReference type="Pfam" id="PF07714">
    <property type="entry name" value="PK_Tyr_Ser-Thr"/>
    <property type="match status" value="1"/>
</dbReference>
<comment type="similarity">
    <text evidence="3">Belongs to the protein kinase superfamily. NEK Ser/Thr protein kinase family. NIMA subfamily.</text>
</comment>
<protein>
    <submittedName>
        <fullName evidence="15">Serine/threonine-protein kinase PknB</fullName>
        <ecNumber evidence="15">2.7.11.1</ecNumber>
    </submittedName>
</protein>
<comment type="subcellular location">
    <subcellularLocation>
        <location evidence="1">Cytoplasm</location>
        <location evidence="1">Cytoskeleton</location>
        <location evidence="1">Microtubule organizing center</location>
        <location evidence="1">Centrosome</location>
    </subcellularLocation>
    <subcellularLocation>
        <location evidence="2">Cytoplasm</location>
        <location evidence="2">Cytoskeleton</location>
        <location evidence="2">Spindle pole</location>
    </subcellularLocation>
</comment>
<evidence type="ECO:0000256" key="5">
    <source>
        <dbReference type="ARBA" id="ARBA00022679"/>
    </source>
</evidence>
<dbReference type="InterPro" id="IPR011009">
    <property type="entry name" value="Kinase-like_dom_sf"/>
</dbReference>
<dbReference type="Gene3D" id="1.25.40.10">
    <property type="entry name" value="Tetratricopeptide repeat domain"/>
    <property type="match status" value="2"/>
</dbReference>
<feature type="region of interest" description="Disordered" evidence="12">
    <location>
        <begin position="930"/>
        <end position="963"/>
    </location>
</feature>
<reference evidence="15 16" key="1">
    <citation type="submission" date="2019-03" db="EMBL/GenBank/DDBJ databases">
        <title>Deep-cultivation of Planctomycetes and their phenomic and genomic characterization uncovers novel biology.</title>
        <authorList>
            <person name="Wiegand S."/>
            <person name="Jogler M."/>
            <person name="Boedeker C."/>
            <person name="Pinto D."/>
            <person name="Vollmers J."/>
            <person name="Rivas-Marin E."/>
            <person name="Kohn T."/>
            <person name="Peeters S.H."/>
            <person name="Heuer A."/>
            <person name="Rast P."/>
            <person name="Oberbeckmann S."/>
            <person name="Bunk B."/>
            <person name="Jeske O."/>
            <person name="Meyerdierks A."/>
            <person name="Storesund J.E."/>
            <person name="Kallscheuer N."/>
            <person name="Luecker S."/>
            <person name="Lage O.M."/>
            <person name="Pohl T."/>
            <person name="Merkel B.J."/>
            <person name="Hornburger P."/>
            <person name="Mueller R.-W."/>
            <person name="Bruemmer F."/>
            <person name="Labrenz M."/>
            <person name="Spormann A.M."/>
            <person name="Op den Camp H."/>
            <person name="Overmann J."/>
            <person name="Amann R."/>
            <person name="Jetten M.S.M."/>
            <person name="Mascher T."/>
            <person name="Medema M.H."/>
            <person name="Devos D.P."/>
            <person name="Kaster A.-K."/>
            <person name="Ovreas L."/>
            <person name="Rohde M."/>
            <person name="Galperin M.Y."/>
            <person name="Jogler C."/>
        </authorList>
    </citation>
    <scope>NUCLEOTIDE SEQUENCE [LARGE SCALE GENOMIC DNA]</scope>
    <source>
        <strain evidence="15 16">V144</strain>
    </source>
</reference>
<evidence type="ECO:0000313" key="15">
    <source>
        <dbReference type="EMBL" id="QDT97811.1"/>
    </source>
</evidence>
<evidence type="ECO:0000256" key="1">
    <source>
        <dbReference type="ARBA" id="ARBA00004300"/>
    </source>
</evidence>
<dbReference type="PANTHER" id="PTHR43289">
    <property type="entry name" value="MITOGEN-ACTIVATED PROTEIN KINASE KINASE KINASE 20-RELATED"/>
    <property type="match status" value="1"/>
</dbReference>
<keyword evidence="13" id="KW-0812">Transmembrane</keyword>
<dbReference type="GO" id="GO:0005813">
    <property type="term" value="C:centrosome"/>
    <property type="evidence" value="ECO:0007669"/>
    <property type="project" value="UniProtKB-SubCell"/>
</dbReference>
<gene>
    <name evidence="15" type="primary">pknB_6</name>
    <name evidence="15" type="ORF">V144x_32930</name>
</gene>
<dbReference type="Proteomes" id="UP000318704">
    <property type="component" value="Chromosome"/>
</dbReference>
<dbReference type="GO" id="GO:0000922">
    <property type="term" value="C:spindle pole"/>
    <property type="evidence" value="ECO:0007669"/>
    <property type="project" value="UniProtKB-SubCell"/>
</dbReference>
<feature type="transmembrane region" description="Helical" evidence="13">
    <location>
        <begin position="427"/>
        <end position="450"/>
    </location>
</feature>
<keyword evidence="9" id="KW-0206">Cytoskeleton</keyword>
<evidence type="ECO:0000259" key="14">
    <source>
        <dbReference type="PROSITE" id="PS50011"/>
    </source>
</evidence>
<keyword evidence="9" id="KW-0963">Cytoplasm</keyword>
<dbReference type="Gene3D" id="1.10.510.10">
    <property type="entry name" value="Transferase(Phosphotransferase) domain 1"/>
    <property type="match status" value="1"/>
</dbReference>
<evidence type="ECO:0000256" key="11">
    <source>
        <dbReference type="PROSITE-ProRule" id="PRU10141"/>
    </source>
</evidence>
<dbReference type="GO" id="GO:0005524">
    <property type="term" value="F:ATP binding"/>
    <property type="evidence" value="ECO:0007669"/>
    <property type="project" value="UniProtKB-UniRule"/>
</dbReference>
<dbReference type="InterPro" id="IPR008271">
    <property type="entry name" value="Ser/Thr_kinase_AS"/>
</dbReference>
<feature type="compositionally biased region" description="Basic residues" evidence="12">
    <location>
        <begin position="939"/>
        <end position="951"/>
    </location>
</feature>
<evidence type="ECO:0000256" key="8">
    <source>
        <dbReference type="ARBA" id="ARBA00022840"/>
    </source>
</evidence>
<evidence type="ECO:0000256" key="2">
    <source>
        <dbReference type="ARBA" id="ARBA00004647"/>
    </source>
</evidence>
<feature type="domain" description="Protein kinase" evidence="14">
    <location>
        <begin position="89"/>
        <end position="402"/>
    </location>
</feature>
<keyword evidence="7 15" id="KW-0418">Kinase</keyword>
<dbReference type="InterPro" id="IPR017441">
    <property type="entry name" value="Protein_kinase_ATP_BS"/>
</dbReference>
<keyword evidence="10" id="KW-0802">TPR repeat</keyword>
<evidence type="ECO:0000256" key="10">
    <source>
        <dbReference type="PROSITE-ProRule" id="PRU00339"/>
    </source>
</evidence>
<keyword evidence="13" id="KW-0472">Membrane</keyword>
<dbReference type="SUPFAM" id="SSF56112">
    <property type="entry name" value="Protein kinase-like (PK-like)"/>
    <property type="match status" value="1"/>
</dbReference>
<keyword evidence="8 11" id="KW-0067">ATP-binding</keyword>
<organism evidence="15 16">
    <name type="scientific">Gimesia aquarii</name>
    <dbReference type="NCBI Taxonomy" id="2527964"/>
    <lineage>
        <taxon>Bacteria</taxon>
        <taxon>Pseudomonadati</taxon>
        <taxon>Planctomycetota</taxon>
        <taxon>Planctomycetia</taxon>
        <taxon>Planctomycetales</taxon>
        <taxon>Planctomycetaceae</taxon>
        <taxon>Gimesia</taxon>
    </lineage>
</organism>
<evidence type="ECO:0000256" key="3">
    <source>
        <dbReference type="ARBA" id="ARBA00010886"/>
    </source>
</evidence>
<dbReference type="CDD" id="cd14014">
    <property type="entry name" value="STKc_PknB_like"/>
    <property type="match status" value="1"/>
</dbReference>
<keyword evidence="6 11" id="KW-0547">Nucleotide-binding</keyword>
<evidence type="ECO:0000256" key="13">
    <source>
        <dbReference type="SAM" id="Phobius"/>
    </source>
</evidence>
<dbReference type="PROSITE" id="PS50011">
    <property type="entry name" value="PROTEIN_KINASE_DOM"/>
    <property type="match status" value="1"/>
</dbReference>
<evidence type="ECO:0000256" key="4">
    <source>
        <dbReference type="ARBA" id="ARBA00022527"/>
    </source>
</evidence>
<evidence type="ECO:0000256" key="12">
    <source>
        <dbReference type="SAM" id="MobiDB-lite"/>
    </source>
</evidence>
<name>A0A517VXT8_9PLAN</name>
<dbReference type="SMART" id="SM00220">
    <property type="entry name" value="S_TKc"/>
    <property type="match status" value="1"/>
</dbReference>
<evidence type="ECO:0000256" key="6">
    <source>
        <dbReference type="ARBA" id="ARBA00022741"/>
    </source>
</evidence>
<keyword evidence="4" id="KW-0723">Serine/threonine-protein kinase</keyword>
<evidence type="ECO:0000256" key="7">
    <source>
        <dbReference type="ARBA" id="ARBA00022777"/>
    </source>
</evidence>
<feature type="repeat" description="TPR" evidence="10">
    <location>
        <begin position="533"/>
        <end position="566"/>
    </location>
</feature>
<dbReference type="RefSeq" id="WP_144986104.1">
    <property type="nucleotide sequence ID" value="NZ_CP037920.1"/>
</dbReference>
<dbReference type="SUPFAM" id="SSF48452">
    <property type="entry name" value="TPR-like"/>
    <property type="match status" value="2"/>
</dbReference>
<sequence>MSSRSQHAINDQITSEFPDLEQIAEEFIAQLRKGTSVSISEYVERYPDLANEIQEYFPAIIALEGGKHVGDSNGKVSLGASTPKQLGDFRIVQELGRGGMGVVYEAVQESLNRRVALKLLPRHLLLEEKQLKRFRREAELTASLHHTNIVPVYGVGENDGFHYYVMQLIEGIGLDELAQRMVVTAADKVSSRLNVAGNSTTQMGIETSESEDKFSNPNTLGQAKTENHVEADFEEYVKTPQKIAVLGIQAANALQYAHERGILHRDIKPGNLLLDRDGLLCITDFGLARAAEQSDVSQSTDIVGTLGYMAPEMFRGETCSQSDIYGLGITLYELLTKHPAIERSSRHQMIERITHGSVVPLRRINPEISRDLETIVLKAIAHNPKHRYQNARDLAEDLQRFLDNRPIRARRVTAIERLWRWSRRNPAVATLSSLALFLLMMLGVSFAFGFEQERQQRKRAEASSQLATEALDRVFNRFVPSRAGSSKSDNTTADYVEPVLSRESADLLAGMVQFYEQLAESTGEQHEFELKAANAQHKVGDIHRRLGDFESALDAYQKSLTLYQQNLEKSDPFTIATLLNEIGRVYSYLGQRQEAKQSHHKAEQILQTALAQKPDQASLRFELARTYYLMSRKIRPEQIERNRAESATPLPHMIDNESGYEQARLQEAIDILEQLIHSNSAKPEYRYLLALCLQEQISNRSFPQSSEDSKKQERVHQILENLVQEYPHVADYRQAIVKAYERIDIQHVPTFLVNEALLTQLKKAIQHASRLVSEYPTIPEYKISLIHAHNKMAHVLDALSKQNATLEEVRLRHDSAELSLRAAIRLQKELIVQFPQYAEYKNWLAKFQIALGKILYRKEHEEEAISLLEGAVEILETELKTQSQAPFIYYELRDATEELSHIYEEMGNEVDSIVMWDKFEKYKSVLKKLQPEGAPRRPGNLRRPPRGRRRPMRDQQPPPFRRY</sequence>
<dbReference type="PANTHER" id="PTHR43289:SF34">
    <property type="entry name" value="SERINE_THREONINE-PROTEIN KINASE YBDM-RELATED"/>
    <property type="match status" value="1"/>
</dbReference>
<dbReference type="Pfam" id="PF13424">
    <property type="entry name" value="TPR_12"/>
    <property type="match status" value="1"/>
</dbReference>
<dbReference type="EMBL" id="CP037920">
    <property type="protein sequence ID" value="QDT97811.1"/>
    <property type="molecule type" value="Genomic_DNA"/>
</dbReference>
<evidence type="ECO:0000256" key="9">
    <source>
        <dbReference type="ARBA" id="ARBA00023212"/>
    </source>
</evidence>
<keyword evidence="13" id="KW-1133">Transmembrane helix</keyword>